<keyword evidence="1" id="KW-0472">Membrane</keyword>
<feature type="transmembrane region" description="Helical" evidence="1">
    <location>
        <begin position="795"/>
        <end position="815"/>
    </location>
</feature>
<name>A0A0V7ZE58_9CYAN</name>
<evidence type="ECO:0000259" key="2">
    <source>
        <dbReference type="Pfam" id="PF02517"/>
    </source>
</evidence>
<comment type="caution">
    <text evidence="3">The sequence shown here is derived from an EMBL/GenBank/DDBJ whole genome shotgun (WGS) entry which is preliminary data.</text>
</comment>
<evidence type="ECO:0000313" key="3">
    <source>
        <dbReference type="EMBL" id="KST62733.1"/>
    </source>
</evidence>
<evidence type="ECO:0000256" key="1">
    <source>
        <dbReference type="SAM" id="Phobius"/>
    </source>
</evidence>
<dbReference type="AlphaFoldDB" id="A0A0V7ZE58"/>
<gene>
    <name evidence="3" type="ORF">BC008_38580</name>
</gene>
<proteinExistence type="predicted"/>
<protein>
    <submittedName>
        <fullName evidence="3">Abortive phage infection protein</fullName>
    </submittedName>
</protein>
<dbReference type="Pfam" id="PF02517">
    <property type="entry name" value="Rce1-like"/>
    <property type="match status" value="1"/>
</dbReference>
<feature type="transmembrane region" description="Helical" evidence="1">
    <location>
        <begin position="726"/>
        <end position="750"/>
    </location>
</feature>
<evidence type="ECO:0000313" key="4">
    <source>
        <dbReference type="Proteomes" id="UP000053372"/>
    </source>
</evidence>
<feature type="transmembrane region" description="Helical" evidence="1">
    <location>
        <begin position="762"/>
        <end position="783"/>
    </location>
</feature>
<dbReference type="GO" id="GO:0004175">
    <property type="term" value="F:endopeptidase activity"/>
    <property type="evidence" value="ECO:0007669"/>
    <property type="project" value="UniProtKB-ARBA"/>
</dbReference>
<keyword evidence="1" id="KW-1133">Transmembrane helix</keyword>
<dbReference type="RefSeq" id="WP_036264389.1">
    <property type="nucleotide sequence ID" value="NZ_LMTZ01000151.1"/>
</dbReference>
<dbReference type="InterPro" id="IPR003675">
    <property type="entry name" value="Rce1/LyrA-like_dom"/>
</dbReference>
<dbReference type="Proteomes" id="UP000053372">
    <property type="component" value="Unassembled WGS sequence"/>
</dbReference>
<reference evidence="3 4" key="1">
    <citation type="journal article" date="2015" name="Genome Announc.">
        <title>Draft Genome of the Euendolithic (true boring) Cyanobacterium Mastigocoleus testarum strain BC008.</title>
        <authorList>
            <person name="Guida B.S."/>
            <person name="Garcia-Pichel F."/>
        </authorList>
    </citation>
    <scope>NUCLEOTIDE SEQUENCE [LARGE SCALE GENOMIC DNA]</scope>
    <source>
        <strain evidence="3 4">BC008</strain>
    </source>
</reference>
<sequence>MPSHRKLYRRPRPLLIKFILLLIATVYFTFNTSQILLAQQVSNYSIHFQQVFNQPQFYPINQNQTQNISFDLYQPIDNWVGRLILPQKQEIKPGEDWVWMEIQQVPPQIKNDNLLGKVVRLEWKNTPELRSYIKTVKRDVKFTANTEASQKEGIVHPSRLNNRSQVGPLQSLAGFRPNDDVIVSFHNSELITSVDSFNQEKLNQEKLNQKNSKEDNTSFILKIDREPVLATGRFYGLVKILSSQVTSQPANKLDSVARNETLQEINTTCTQTHLCANEYFTVVHYNRISGKFDGQKETIRIPQQVIDTRDIPPSTAYQIEASTAGANGWYIYGARDKNGIFTVQALAPRSLFQLQPKRVILGEQAGLTYIKEKNWQIDRTDKGKVNTVLIDPNIKESKQAISQWQVGDKAIVLNLFGGIGGKKAEELGVPKTITGHFAFGVAQVVREPITQELQFDVTYGQVYAHNPDGIISAKHSWVNYMGNLTRGWMATRPVVDILIKFDPVTQNYNFDGVKLSPLQEFSQQLQIMMARYRVGDGTGSATVTPATSCVQDSAQALYAAIQVIKQKVSSSPDIQNWLANHLDDPQTERFNKLITLGQSLEKDLFPLGIIRADWESSIGNLAGIDNGKNQLKKPFRDPSIWAALTTWRTMMPRQAQDELATMFLQQGGKLWFLETNQVGGVNSDIQPLAATPLLGTIKIPFTNISPIPVILHRILAAIAIPSIQDWLIAGLMLIIYGAIALPLGFSSGFLQGEIWSAPLSQHCLATLQILFAPAFVEELIFRVLPLPHPTEIINWSQWVFLAALLLLLFIFYHPLNAKTFYKVGNPTFFQPIFLILAGLLGLTLTIAYGITGSLWIIVFIHWIVVLVWLQLFGGMKKLI</sequence>
<feature type="transmembrane region" description="Helical" evidence="1">
    <location>
        <begin position="827"/>
        <end position="848"/>
    </location>
</feature>
<dbReference type="GO" id="GO:0080120">
    <property type="term" value="P:CAAX-box protein maturation"/>
    <property type="evidence" value="ECO:0007669"/>
    <property type="project" value="UniProtKB-ARBA"/>
</dbReference>
<keyword evidence="4" id="KW-1185">Reference proteome</keyword>
<accession>A0A0V7ZE58</accession>
<keyword evidence="1" id="KW-0812">Transmembrane</keyword>
<dbReference type="OrthoDB" id="5141003at2"/>
<dbReference type="EMBL" id="LMTZ01000151">
    <property type="protein sequence ID" value="KST62733.1"/>
    <property type="molecule type" value="Genomic_DNA"/>
</dbReference>
<feature type="domain" description="CAAX prenyl protease 2/Lysostaphin resistance protein A-like" evidence="2">
    <location>
        <begin position="763"/>
        <end position="865"/>
    </location>
</feature>
<feature type="transmembrane region" description="Helical" evidence="1">
    <location>
        <begin position="854"/>
        <end position="873"/>
    </location>
</feature>
<organism evidence="3 4">
    <name type="scientific">Mastigocoleus testarum BC008</name>
    <dbReference type="NCBI Taxonomy" id="371196"/>
    <lineage>
        <taxon>Bacteria</taxon>
        <taxon>Bacillati</taxon>
        <taxon>Cyanobacteriota</taxon>
        <taxon>Cyanophyceae</taxon>
        <taxon>Nostocales</taxon>
        <taxon>Hapalosiphonaceae</taxon>
        <taxon>Mastigocoleus</taxon>
    </lineage>
</organism>